<feature type="region of interest" description="Disordered" evidence="1">
    <location>
        <begin position="1778"/>
        <end position="1818"/>
    </location>
</feature>
<dbReference type="EMBL" id="KB097700">
    <property type="protein sequence ID" value="ESN91485.1"/>
    <property type="molecule type" value="Genomic_DNA"/>
</dbReference>
<dbReference type="HOGENOM" id="CLU_234056_0_0_1"/>
<evidence type="ECO:0000313" key="2">
    <source>
        <dbReference type="EMBL" id="ESN91485.1"/>
    </source>
</evidence>
<dbReference type="GeneID" id="20211346"/>
<feature type="region of interest" description="Disordered" evidence="1">
    <location>
        <begin position="324"/>
        <end position="359"/>
    </location>
</feature>
<dbReference type="Proteomes" id="UP000015101">
    <property type="component" value="Unassembled WGS sequence"/>
</dbReference>
<evidence type="ECO:0000256" key="1">
    <source>
        <dbReference type="SAM" id="MobiDB-lite"/>
    </source>
</evidence>
<feature type="region of interest" description="Disordered" evidence="1">
    <location>
        <begin position="1"/>
        <end position="24"/>
    </location>
</feature>
<feature type="compositionally biased region" description="Low complexity" evidence="1">
    <location>
        <begin position="1785"/>
        <end position="1802"/>
    </location>
</feature>
<dbReference type="CTD" id="20211346"/>
<proteinExistence type="predicted"/>
<dbReference type="EnsemblMetazoa" id="HelroT189700">
    <property type="protein sequence ID" value="HelroP189700"/>
    <property type="gene ID" value="HelroG189700"/>
</dbReference>
<feature type="region of interest" description="Disordered" evidence="1">
    <location>
        <begin position="520"/>
        <end position="562"/>
    </location>
</feature>
<feature type="compositionally biased region" description="Low complexity" evidence="1">
    <location>
        <begin position="324"/>
        <end position="351"/>
    </location>
</feature>
<feature type="region of interest" description="Disordered" evidence="1">
    <location>
        <begin position="781"/>
        <end position="807"/>
    </location>
</feature>
<feature type="compositionally biased region" description="Low complexity" evidence="1">
    <location>
        <begin position="1107"/>
        <end position="1119"/>
    </location>
</feature>
<dbReference type="OMA" id="ATENGGM"/>
<accession>T1FR99</accession>
<feature type="compositionally biased region" description="Polar residues" evidence="1">
    <location>
        <begin position="522"/>
        <end position="533"/>
    </location>
</feature>
<feature type="compositionally biased region" description="Polar residues" evidence="1">
    <location>
        <begin position="1803"/>
        <end position="1812"/>
    </location>
</feature>
<feature type="compositionally biased region" description="Polar residues" evidence="1">
    <location>
        <begin position="541"/>
        <end position="562"/>
    </location>
</feature>
<dbReference type="RefSeq" id="XP_009030335.1">
    <property type="nucleotide sequence ID" value="XM_009032087.1"/>
</dbReference>
<feature type="region of interest" description="Disordered" evidence="1">
    <location>
        <begin position="89"/>
        <end position="112"/>
    </location>
</feature>
<dbReference type="OrthoDB" id="6288963at2759"/>
<dbReference type="EMBL" id="AMQM01002088">
    <property type="status" value="NOT_ANNOTATED_CDS"/>
    <property type="molecule type" value="Genomic_DNA"/>
</dbReference>
<keyword evidence="4" id="KW-1185">Reference proteome</keyword>
<sequence>MNNNKYNSTNNKNENSFTNSKNKTGYPTLFSSSMTSIGSSWNDPNRLEMVGDEEIMMDIYNGSTSNNNTHDNSTQNFFNGHADNKRTSINGHADNKRTSIHRPTGGSAGISNGEVNYDKVTNSNLKSTFFLTTPKPFSSEATKYSSITPIKNNFQLEHKSKKTLTKTKEQNSTTTTTAENKSSNNNQNENGVVHLSTRIISDDVPARSYGVDYLRSESVISYVNPTTQPSVVACSIASTQSTSNLQLVSDVTKNIVTSSNSTKVVETQISKTLNNFSSAVENNKTSLTDNFYITNYETDQTSFINPVLSRAATSKKYVAPLPPTSTSYQTTTSSSTNNSVTNGTTTITENSLPTTKPAPRFDFSAYEKGKLPNISKPSLLKSPTLNITTSNPLTTHSEAAVSTTSVMPPLINSYVQSTVFSENGLNRKDLSPSDENINNELTKFPRTPTSPLSPTFQNSAKLTTTTSTTILENKNNVYKDFSNTVLLLNDSFNNSNIIREEKSVLTGGFHIGLPTVFKKSPPNFNNTEVSPADQNEHFRPSVQNKQESSDGKSIQILNENSKNKKISTNTVNSFESNSKKKSFIRSYESKLSPTTYQQNSESVFVNKFDLSSNDQKLNVASKNKSEFLNPINKNSNINNEFKQPSTDIPPTTQIANISVQKENMNEFQIKKDDFLKTTAIDKVLLDSPDNQGNVSKHVSKINIPPIFNHTYNSNLNKKSLVNIPQNNFIRDKRFINHLENVIAKSATSSPNIRANFKNDNKNVSNNKPIFKFLVEGIDIPGNSENHTAHEQEDLSANNETTAKTRKEPKGFSYIKDKRSAEQLTKLAAEVTARKPHESVESLNLDKEVKSPGENDFMKEARKKLHAHLNGLKKFELHESLVGENDRSEFSKSVPNINDSGLDDNYVFSNRLTPFNKDDKMTDVNKQRGVHGNRRHKTESNIQTNNFNNLSNNDWHNVTPNGPHSIPHDTSRIFLRPHSNDMEQLKKLEKERNQTLKRKTVNLFKSSTTDTNNQYLAPINFSDLKVKNVQNYDSVDFSPRGTYEEINSNLMSSSSDFSKDEPSLSSGRYTKSKNSSTPSLKQSKIKQKAKMYNGNKKIIDESHTATGNRYPTYNTNTPTRQHASTRSTDHRTVYNDPGMLSPVLQAGARSDSTQPTNARLIEDAYNRSQPYDSRDAIEQNKTITRGRIKNSESDFDGNKRINVNNYLNANESSSEYSDDSFYNSNDIKNRHRDNFVSSSRHYGSETNLTTQNKFTTPGNIKIGIEKADRNKVSAVEVRNHDIPVKGFITVNKLKKPNSSSLTNIPSVVYGELTLLKNGIKSQHNRIRSRTLAAPHVTVGGPGVYSKSLHDQNQIFQFNSNYIKNSISLHDLTSGNSNKKLISDSYKTTTLNRFSSKIVSKKGKGMQGYDTVTRSLPSIEAASVDPELEKVGKLGNQYRIQLKLNAALPEKHGLTSGRQSRLTNVSYHEMPHLNQEKYRPASGLMYSSNFVEFDDGLNQTVNNLSLNYSSPVPPPLSFYHSPSYKNNQIDSLLSLQVSPQTNLLTTVNRGSENGENFAIKSITASNSTQQSHNPSKVEFQLELLPLPEASVETFAVPSTYPTGTTSRKTKSQAHDYNMTLNNTMRLEYEPPHEFFGEKHSLKNRTTPITPDDEYMHQNNMDPNAFPKIVRGSILIRNSLDKETSRRYLNALHNDRNKSKNNLFHAKYHQRRENPAYSSDFENMDNYLKNSKHLISSKDSDANDETFQEIPTIAQDWDEIDNRNIPVNREWYYDYLTDSKRKSENSNKRSGAWKLKSSKNNESSNYTDGETSNYNDSRHRTHGTQVETALNVDAVSEKVELSLSNGIVTIEVKVRCERLVPIRGTSDMFRKSAVVVTRKIEIDMTVTPERKSMYETAVALSKKQHGTQETSNKSSKCLRLSTKDTFELYCKLMEMADKIEGPEEGMLFGSVHIDKELEENKRLPYGATSAEILITDDNLLSPQSSMYHRARTRPS</sequence>
<reference evidence="3" key="3">
    <citation type="submission" date="2015-06" db="UniProtKB">
        <authorList>
            <consortium name="EnsemblMetazoa"/>
        </authorList>
    </citation>
    <scope>IDENTIFICATION</scope>
</reference>
<dbReference type="KEGG" id="hro:HELRODRAFT_189700"/>
<feature type="compositionally biased region" description="Polar residues" evidence="1">
    <location>
        <begin position="1066"/>
        <end position="1081"/>
    </location>
</feature>
<gene>
    <name evidence="3" type="primary">20211346</name>
    <name evidence="2" type="ORF">HELRODRAFT_189700</name>
</gene>
<dbReference type="InParanoid" id="T1FR99"/>
<reference evidence="4" key="1">
    <citation type="submission" date="2012-12" db="EMBL/GenBank/DDBJ databases">
        <authorList>
            <person name="Hellsten U."/>
            <person name="Grimwood J."/>
            <person name="Chapman J.A."/>
            <person name="Shapiro H."/>
            <person name="Aerts A."/>
            <person name="Otillar R.P."/>
            <person name="Terry A.Y."/>
            <person name="Boore J.L."/>
            <person name="Simakov O."/>
            <person name="Marletaz F."/>
            <person name="Cho S.-J."/>
            <person name="Edsinger-Gonzales E."/>
            <person name="Havlak P."/>
            <person name="Kuo D.-H."/>
            <person name="Larsson T."/>
            <person name="Lv J."/>
            <person name="Arendt D."/>
            <person name="Savage R."/>
            <person name="Osoegawa K."/>
            <person name="de Jong P."/>
            <person name="Lindberg D.R."/>
            <person name="Seaver E.C."/>
            <person name="Weisblat D.A."/>
            <person name="Putnam N.H."/>
            <person name="Grigoriev I.V."/>
            <person name="Rokhsar D.S."/>
        </authorList>
    </citation>
    <scope>NUCLEOTIDE SEQUENCE</scope>
</reference>
<organism evidence="3 4">
    <name type="scientific">Helobdella robusta</name>
    <name type="common">Californian leech</name>
    <dbReference type="NCBI Taxonomy" id="6412"/>
    <lineage>
        <taxon>Eukaryota</taxon>
        <taxon>Metazoa</taxon>
        <taxon>Spiralia</taxon>
        <taxon>Lophotrochozoa</taxon>
        <taxon>Annelida</taxon>
        <taxon>Clitellata</taxon>
        <taxon>Hirudinea</taxon>
        <taxon>Rhynchobdellida</taxon>
        <taxon>Glossiphoniidae</taxon>
        <taxon>Helobdella</taxon>
    </lineage>
</organism>
<protein>
    <submittedName>
        <fullName evidence="2 3">Uncharacterized protein</fullName>
    </submittedName>
</protein>
<feature type="compositionally biased region" description="Low complexity" evidence="1">
    <location>
        <begin position="170"/>
        <end position="190"/>
    </location>
</feature>
<reference evidence="2 4" key="2">
    <citation type="journal article" date="2013" name="Nature">
        <title>Insights into bilaterian evolution from three spiralian genomes.</title>
        <authorList>
            <person name="Simakov O."/>
            <person name="Marletaz F."/>
            <person name="Cho S.J."/>
            <person name="Edsinger-Gonzales E."/>
            <person name="Havlak P."/>
            <person name="Hellsten U."/>
            <person name="Kuo D.H."/>
            <person name="Larsson T."/>
            <person name="Lv J."/>
            <person name="Arendt D."/>
            <person name="Savage R."/>
            <person name="Osoegawa K."/>
            <person name="de Jong P."/>
            <person name="Grimwood J."/>
            <person name="Chapman J.A."/>
            <person name="Shapiro H."/>
            <person name="Aerts A."/>
            <person name="Otillar R.P."/>
            <person name="Terry A.Y."/>
            <person name="Boore J.L."/>
            <person name="Grigoriev I.V."/>
            <person name="Lindberg D.R."/>
            <person name="Seaver E.C."/>
            <person name="Weisblat D.A."/>
            <person name="Putnam N.H."/>
            <person name="Rokhsar D.S."/>
        </authorList>
    </citation>
    <scope>NUCLEOTIDE SEQUENCE</scope>
</reference>
<feature type="region of interest" description="Disordered" evidence="1">
    <location>
        <begin position="158"/>
        <end position="192"/>
    </location>
</feature>
<evidence type="ECO:0000313" key="4">
    <source>
        <dbReference type="Proteomes" id="UP000015101"/>
    </source>
</evidence>
<feature type="region of interest" description="Disordered" evidence="1">
    <location>
        <begin position="1050"/>
        <end position="1130"/>
    </location>
</feature>
<evidence type="ECO:0000313" key="3">
    <source>
        <dbReference type="EnsemblMetazoa" id="HelroP189700"/>
    </source>
</evidence>
<name>T1FR99_HELRO</name>